<dbReference type="PANTHER" id="PTHR48154">
    <property type="entry name" value="PROTEIN, PUTATIVE-RELATED"/>
    <property type="match status" value="1"/>
</dbReference>
<dbReference type="Proteomes" id="UP000257109">
    <property type="component" value="Unassembled WGS sequence"/>
</dbReference>
<dbReference type="Pfam" id="PF24924">
    <property type="entry name" value="DUF7745"/>
    <property type="match status" value="1"/>
</dbReference>
<sequence length="307" mass="35585">MDLDRGHTNVIILFFNRGKPLDSMSHTLHSSHTERHPLPGSECNLGSERQVVVITKVSSKVAKLLRVSESELVKRKIRRSEVDGLPLVYLEERMELLFKIGNWDAFIDILGLVVYRIVLFPHLNDYVNLAAINIFLACQERGRNLIATVLVNIYYTIHNFHEKKGGRLVCFLHALYLWLIAHTFTSKCVTSCPVKDFKWCCVKKRTGGEWAYFLRNIMDKSIHWYPKWNKREEVLYQCKNFPNVLLMGTQGCINYNLLVALRQLGYPMLHLPSEESIMPVIIHGLGLPNIEMLRKVRLAWERVGRRG</sequence>
<feature type="domain" description="DUF7745" evidence="1">
    <location>
        <begin position="58"/>
        <end position="306"/>
    </location>
</feature>
<dbReference type="AlphaFoldDB" id="A0A371FSX9"/>
<gene>
    <name evidence="2" type="ORF">CR513_37930</name>
</gene>
<organism evidence="2 3">
    <name type="scientific">Mucuna pruriens</name>
    <name type="common">Velvet bean</name>
    <name type="synonym">Dolichos pruriens</name>
    <dbReference type="NCBI Taxonomy" id="157652"/>
    <lineage>
        <taxon>Eukaryota</taxon>
        <taxon>Viridiplantae</taxon>
        <taxon>Streptophyta</taxon>
        <taxon>Embryophyta</taxon>
        <taxon>Tracheophyta</taxon>
        <taxon>Spermatophyta</taxon>
        <taxon>Magnoliopsida</taxon>
        <taxon>eudicotyledons</taxon>
        <taxon>Gunneridae</taxon>
        <taxon>Pentapetalae</taxon>
        <taxon>rosids</taxon>
        <taxon>fabids</taxon>
        <taxon>Fabales</taxon>
        <taxon>Fabaceae</taxon>
        <taxon>Papilionoideae</taxon>
        <taxon>50 kb inversion clade</taxon>
        <taxon>NPAAA clade</taxon>
        <taxon>indigoferoid/millettioid clade</taxon>
        <taxon>Phaseoleae</taxon>
        <taxon>Mucuna</taxon>
    </lineage>
</organism>
<evidence type="ECO:0000313" key="2">
    <source>
        <dbReference type="EMBL" id="RDX81402.1"/>
    </source>
</evidence>
<dbReference type="PANTHER" id="PTHR48154:SF1">
    <property type="entry name" value="PROTEIN, PUTATIVE-RELATED"/>
    <property type="match status" value="1"/>
</dbReference>
<proteinExistence type="predicted"/>
<protein>
    <recommendedName>
        <fullName evidence="1">DUF7745 domain-containing protein</fullName>
    </recommendedName>
</protein>
<evidence type="ECO:0000259" key="1">
    <source>
        <dbReference type="Pfam" id="PF24924"/>
    </source>
</evidence>
<dbReference type="EMBL" id="QJKJ01007941">
    <property type="protein sequence ID" value="RDX81402.1"/>
    <property type="molecule type" value="Genomic_DNA"/>
</dbReference>
<evidence type="ECO:0000313" key="3">
    <source>
        <dbReference type="Proteomes" id="UP000257109"/>
    </source>
</evidence>
<accession>A0A371FSX9</accession>
<name>A0A371FSX9_MUCPR</name>
<dbReference type="OrthoDB" id="989156at2759"/>
<reference evidence="2" key="1">
    <citation type="submission" date="2018-05" db="EMBL/GenBank/DDBJ databases">
        <title>Draft genome of Mucuna pruriens seed.</title>
        <authorList>
            <person name="Nnadi N.E."/>
            <person name="Vos R."/>
            <person name="Hasami M.H."/>
            <person name="Devisetty U.K."/>
            <person name="Aguiy J.C."/>
        </authorList>
    </citation>
    <scope>NUCLEOTIDE SEQUENCE [LARGE SCALE GENOMIC DNA]</scope>
    <source>
        <strain evidence="2">JCA_2017</strain>
    </source>
</reference>
<feature type="non-terminal residue" evidence="2">
    <location>
        <position position="1"/>
    </location>
</feature>
<dbReference type="InterPro" id="IPR056647">
    <property type="entry name" value="DUF7745"/>
</dbReference>
<keyword evidence="3" id="KW-1185">Reference proteome</keyword>
<comment type="caution">
    <text evidence="2">The sequence shown here is derived from an EMBL/GenBank/DDBJ whole genome shotgun (WGS) entry which is preliminary data.</text>
</comment>